<dbReference type="Proteomes" id="UP001597114">
    <property type="component" value="Unassembled WGS sequence"/>
</dbReference>
<keyword evidence="3 4" id="KW-0732">Signal</keyword>
<accession>A0ABW4EPT0</accession>
<dbReference type="PANTHER" id="PTHR30061">
    <property type="entry name" value="MALTOSE-BINDING PERIPLASMIC PROTEIN"/>
    <property type="match status" value="1"/>
</dbReference>
<feature type="chain" id="PRO_5047502131" evidence="4">
    <location>
        <begin position="23"/>
        <end position="454"/>
    </location>
</feature>
<sequence>MHFTLIALRRAWFARAGLGAFACGALVAGALSGCSSSQSSSTGTAANPEQLTMAIAWTGTQAAGIPPLLKIYNQEHPNVHWNLVENVNEQKLLAEEAAGDAPSVAMLDTTDLVASMATSGAILPLQSYISSSKLDVNEFTPASLYSNSYLGAQYALPFFEDTYALYYNKTLFAKAGIAQPPTTLSELAADAGKLSITGPDGQYTQLGFEPTMPKQLEGYMFGGNWADASGQVTATNPLTVKGAQWIVDTEKQLDPSKVQRFMAGSSGAVSTLDPFASGKVAMDVSGEWFMPTILQQSPNMDFGVAPIPYPDGEPQYSGTGSVGGNPLVVLKGTQDADAAWNLIDWLATTGQEIATKTPPVYHDIYSVPALKSLVSNAQLAPTPQMAFFWQYSGGKNIHPFPPVPGATTYLNAITSAVQQAQLTPTSVSSALQQVQSQYGPLVAGQIKSAQAQAH</sequence>
<keyword evidence="6" id="KW-1185">Reference proteome</keyword>
<dbReference type="InterPro" id="IPR006059">
    <property type="entry name" value="SBP"/>
</dbReference>
<keyword evidence="2" id="KW-0813">Transport</keyword>
<name>A0ABW4EPT0_9PSEU</name>
<evidence type="ECO:0000256" key="4">
    <source>
        <dbReference type="SAM" id="SignalP"/>
    </source>
</evidence>
<reference evidence="6" key="1">
    <citation type="journal article" date="2019" name="Int. J. Syst. Evol. Microbiol.">
        <title>The Global Catalogue of Microorganisms (GCM) 10K type strain sequencing project: providing services to taxonomists for standard genome sequencing and annotation.</title>
        <authorList>
            <consortium name="The Broad Institute Genomics Platform"/>
            <consortium name="The Broad Institute Genome Sequencing Center for Infectious Disease"/>
            <person name="Wu L."/>
            <person name="Ma J."/>
        </authorList>
    </citation>
    <scope>NUCLEOTIDE SEQUENCE [LARGE SCALE GENOMIC DNA]</scope>
    <source>
        <strain evidence="6">CCM 7043</strain>
    </source>
</reference>
<evidence type="ECO:0000256" key="3">
    <source>
        <dbReference type="ARBA" id="ARBA00022729"/>
    </source>
</evidence>
<proteinExistence type="inferred from homology"/>
<dbReference type="RefSeq" id="WP_344729075.1">
    <property type="nucleotide sequence ID" value="NZ_BAAAUS010000059.1"/>
</dbReference>
<dbReference type="SUPFAM" id="SSF53850">
    <property type="entry name" value="Periplasmic binding protein-like II"/>
    <property type="match status" value="1"/>
</dbReference>
<organism evidence="5 6">
    <name type="scientific">Pseudonocardia yunnanensis</name>
    <dbReference type="NCBI Taxonomy" id="58107"/>
    <lineage>
        <taxon>Bacteria</taxon>
        <taxon>Bacillati</taxon>
        <taxon>Actinomycetota</taxon>
        <taxon>Actinomycetes</taxon>
        <taxon>Pseudonocardiales</taxon>
        <taxon>Pseudonocardiaceae</taxon>
        <taxon>Pseudonocardia</taxon>
    </lineage>
</organism>
<feature type="signal peptide" evidence="4">
    <location>
        <begin position="1"/>
        <end position="22"/>
    </location>
</feature>
<comment type="similarity">
    <text evidence="1">Belongs to the bacterial solute-binding protein 1 family.</text>
</comment>
<dbReference type="Gene3D" id="3.40.190.10">
    <property type="entry name" value="Periplasmic binding protein-like II"/>
    <property type="match status" value="2"/>
</dbReference>
<evidence type="ECO:0000256" key="2">
    <source>
        <dbReference type="ARBA" id="ARBA00022448"/>
    </source>
</evidence>
<gene>
    <name evidence="5" type="ORF">ACFSJD_05780</name>
</gene>
<comment type="caution">
    <text evidence="5">The sequence shown here is derived from an EMBL/GenBank/DDBJ whole genome shotgun (WGS) entry which is preliminary data.</text>
</comment>
<dbReference type="PANTHER" id="PTHR30061:SF50">
    <property type="entry name" value="MALTOSE_MALTODEXTRIN-BINDING PERIPLASMIC PROTEIN"/>
    <property type="match status" value="1"/>
</dbReference>
<evidence type="ECO:0000256" key="1">
    <source>
        <dbReference type="ARBA" id="ARBA00008520"/>
    </source>
</evidence>
<dbReference type="Pfam" id="PF01547">
    <property type="entry name" value="SBP_bac_1"/>
    <property type="match status" value="1"/>
</dbReference>
<evidence type="ECO:0000313" key="5">
    <source>
        <dbReference type="EMBL" id="MFD1516986.1"/>
    </source>
</evidence>
<protein>
    <submittedName>
        <fullName evidence="5">Extracellular solute-binding protein</fullName>
    </submittedName>
</protein>
<dbReference type="EMBL" id="JBHUCO010000006">
    <property type="protein sequence ID" value="MFD1516986.1"/>
    <property type="molecule type" value="Genomic_DNA"/>
</dbReference>
<evidence type="ECO:0000313" key="6">
    <source>
        <dbReference type="Proteomes" id="UP001597114"/>
    </source>
</evidence>